<proteinExistence type="predicted"/>
<evidence type="ECO:0000256" key="3">
    <source>
        <dbReference type="ARBA" id="ARBA00022989"/>
    </source>
</evidence>
<keyword evidence="4 6" id="KW-0472">Membrane</keyword>
<name>A0ABR3Q7K4_9TREE</name>
<comment type="caution">
    <text evidence="8">The sequence shown here is derived from an EMBL/GenBank/DDBJ whole genome shotgun (WGS) entry which is preliminary data.</text>
</comment>
<gene>
    <name evidence="8" type="ORF">Q8F55_001666</name>
</gene>
<feature type="region of interest" description="Disordered" evidence="5">
    <location>
        <begin position="458"/>
        <end position="492"/>
    </location>
</feature>
<dbReference type="PROSITE" id="PS50234">
    <property type="entry name" value="VWFA"/>
    <property type="match status" value="1"/>
</dbReference>
<evidence type="ECO:0000256" key="1">
    <source>
        <dbReference type="ARBA" id="ARBA00004141"/>
    </source>
</evidence>
<feature type="transmembrane region" description="Helical" evidence="6">
    <location>
        <begin position="122"/>
        <end position="145"/>
    </location>
</feature>
<dbReference type="PANTHER" id="PTHR34706:SF2">
    <property type="entry name" value="RFEF"/>
    <property type="match status" value="1"/>
</dbReference>
<feature type="transmembrane region" description="Helical" evidence="6">
    <location>
        <begin position="33"/>
        <end position="53"/>
    </location>
</feature>
<feature type="transmembrane region" description="Helical" evidence="6">
    <location>
        <begin position="157"/>
        <end position="180"/>
    </location>
</feature>
<evidence type="ECO:0000256" key="5">
    <source>
        <dbReference type="SAM" id="MobiDB-lite"/>
    </source>
</evidence>
<feature type="transmembrane region" description="Helical" evidence="6">
    <location>
        <begin position="282"/>
        <end position="304"/>
    </location>
</feature>
<dbReference type="SUPFAM" id="SSF53300">
    <property type="entry name" value="vWA-like"/>
    <property type="match status" value="1"/>
</dbReference>
<accession>A0ABR3Q7K4</accession>
<keyword evidence="2 6" id="KW-0812">Transmembrane</keyword>
<feature type="transmembrane region" description="Helical" evidence="6">
    <location>
        <begin position="192"/>
        <end position="212"/>
    </location>
</feature>
<dbReference type="Pfam" id="PF05978">
    <property type="entry name" value="UNC-93"/>
    <property type="match status" value="1"/>
</dbReference>
<dbReference type="InterPro" id="IPR010291">
    <property type="entry name" value="Ion_channel_UNC-93"/>
</dbReference>
<dbReference type="EMBL" id="JBBXJM010000002">
    <property type="protein sequence ID" value="KAL1410724.1"/>
    <property type="molecule type" value="Genomic_DNA"/>
</dbReference>
<feature type="transmembrane region" description="Helical" evidence="6">
    <location>
        <begin position="65"/>
        <end position="85"/>
    </location>
</feature>
<dbReference type="Proteomes" id="UP001565368">
    <property type="component" value="Unassembled WGS sequence"/>
</dbReference>
<evidence type="ECO:0000313" key="9">
    <source>
        <dbReference type="Proteomes" id="UP001565368"/>
    </source>
</evidence>
<feature type="transmembrane region" description="Helical" evidence="6">
    <location>
        <begin position="244"/>
        <end position="262"/>
    </location>
</feature>
<dbReference type="InterPro" id="IPR002035">
    <property type="entry name" value="VWF_A"/>
</dbReference>
<dbReference type="Gene3D" id="3.40.50.410">
    <property type="entry name" value="von Willebrand factor, type A domain"/>
    <property type="match status" value="1"/>
</dbReference>
<organism evidence="8 9">
    <name type="scientific">Vanrija albida</name>
    <dbReference type="NCBI Taxonomy" id="181172"/>
    <lineage>
        <taxon>Eukaryota</taxon>
        <taxon>Fungi</taxon>
        <taxon>Dikarya</taxon>
        <taxon>Basidiomycota</taxon>
        <taxon>Agaricomycotina</taxon>
        <taxon>Tremellomycetes</taxon>
        <taxon>Trichosporonales</taxon>
        <taxon>Trichosporonaceae</taxon>
        <taxon>Vanrija</taxon>
    </lineage>
</organism>
<evidence type="ECO:0000256" key="4">
    <source>
        <dbReference type="ARBA" id="ARBA00023136"/>
    </source>
</evidence>
<evidence type="ECO:0000256" key="2">
    <source>
        <dbReference type="ARBA" id="ARBA00022692"/>
    </source>
</evidence>
<sequence length="795" mass="85104">MTKTDADTDADLHPVAQLETAAAPKAAWHRSPIYAAFVLGLCNFTAPGIWVAVNSLGGGGESSPHLVNAANALTFCLMIATAFLSPAITNTVGVNLALFLGGVGFAPYVGGLYANNVHGVKWVVVFGAATCGLSAGLFYALEAAIAISYPEKERLGLVLGIWMVWRVLGQAIGGAINLGLNVSRSQAGAINPNVYIVFIALQCVGPLSAFLLPRPGQIVRRDGRQVKFYTPFSFAHELRETARVLVSKEFLLVIPLIVQGVFPESYNNTYMATHFTVRARALGSFVMALGCMVVAVTLGWFLDYKRLSLKARARASFAWVVGFRAALWVWALVINAHFPSATAVDWNSPAFGRTFALYVLIGTNFQENYMWLYFVMHYVAKTPQDAVRTASLLRAIESAAQAVAYGTSAVPQFKLIEQAGVNVAIWGAALLPTWLVAGAPPPGAGGYAAPSGPPPGLAPGGGYAAPPGPPPGHPAGGYAAPTGPPPVPGLATPAPPRQPDLKADVPALLQILRTTVKEQKIDGFYKDKDLEAIARRLVQSNVLGSISQRLRVPLTLGIDLAKVALYDVVILCDDSMSMKAHQGGARIDELKDILAHITAACTLLDEDGIAVRFFNSSVEGNNIKAESQVGELVDRAKNTSGTPMGTSLDEKVLKPLLIKPAKSLIKKLKKPLLVIVITDGAPYNEKGVKNNRDKLPQVIKQTAAEMAKTKYGASAVAYQFAQVGDDKQAREFLSWLDEDPAIGGYIDQTMGFEYEQDQMAKQGAELSREVWLMKLLLGAIDNSYDIQGEYGARQS</sequence>
<dbReference type="SUPFAM" id="SSF103473">
    <property type="entry name" value="MFS general substrate transporter"/>
    <property type="match status" value="1"/>
</dbReference>
<comment type="subcellular location">
    <subcellularLocation>
        <location evidence="1">Membrane</location>
        <topology evidence="1">Multi-pass membrane protein</topology>
    </subcellularLocation>
</comment>
<protein>
    <recommendedName>
        <fullName evidence="7">VWFA domain-containing protein</fullName>
    </recommendedName>
</protein>
<evidence type="ECO:0000259" key="7">
    <source>
        <dbReference type="PROSITE" id="PS50234"/>
    </source>
</evidence>
<evidence type="ECO:0000313" key="8">
    <source>
        <dbReference type="EMBL" id="KAL1410724.1"/>
    </source>
</evidence>
<feature type="domain" description="VWFA" evidence="7">
    <location>
        <begin position="567"/>
        <end position="749"/>
    </location>
</feature>
<dbReference type="PANTHER" id="PTHR34706">
    <property type="entry name" value="SLR1338 PROTEIN"/>
    <property type="match status" value="1"/>
</dbReference>
<reference evidence="8 9" key="1">
    <citation type="submission" date="2023-08" db="EMBL/GenBank/DDBJ databases">
        <title>Annotated Genome Sequence of Vanrija albida AlHP1.</title>
        <authorList>
            <person name="Herzog R."/>
        </authorList>
    </citation>
    <scope>NUCLEOTIDE SEQUENCE [LARGE SCALE GENOMIC DNA]</scope>
    <source>
        <strain evidence="8 9">AlHP1</strain>
    </source>
</reference>
<feature type="transmembrane region" description="Helical" evidence="6">
    <location>
        <begin position="92"/>
        <end position="110"/>
    </location>
</feature>
<feature type="transmembrane region" description="Helical" evidence="6">
    <location>
        <begin position="316"/>
        <end position="338"/>
    </location>
</feature>
<keyword evidence="9" id="KW-1185">Reference proteome</keyword>
<keyword evidence="3 6" id="KW-1133">Transmembrane helix</keyword>
<dbReference type="GeneID" id="95982709"/>
<feature type="compositionally biased region" description="Pro residues" evidence="5">
    <location>
        <begin position="482"/>
        <end position="492"/>
    </location>
</feature>
<dbReference type="InterPro" id="IPR036465">
    <property type="entry name" value="vWFA_dom_sf"/>
</dbReference>
<evidence type="ECO:0000256" key="6">
    <source>
        <dbReference type="SAM" id="Phobius"/>
    </source>
</evidence>
<dbReference type="RefSeq" id="XP_069210668.1">
    <property type="nucleotide sequence ID" value="XM_069350282.1"/>
</dbReference>
<dbReference type="InterPro" id="IPR036259">
    <property type="entry name" value="MFS_trans_sf"/>
</dbReference>